<evidence type="ECO:0000313" key="5">
    <source>
        <dbReference type="Proteomes" id="UP000198816"/>
    </source>
</evidence>
<evidence type="ECO:0000313" key="4">
    <source>
        <dbReference type="EMBL" id="SDX62689.1"/>
    </source>
</evidence>
<evidence type="ECO:0000256" key="1">
    <source>
        <dbReference type="ARBA" id="ARBA00038283"/>
    </source>
</evidence>
<gene>
    <name evidence="4" type="ORF">SAMN05421783_14410</name>
</gene>
<accession>A0A1H3DAI3</accession>
<dbReference type="Proteomes" id="UP000198816">
    <property type="component" value="Unassembled WGS sequence"/>
</dbReference>
<dbReference type="GO" id="GO:0003887">
    <property type="term" value="F:DNA-directed DNA polymerase activity"/>
    <property type="evidence" value="ECO:0007669"/>
    <property type="project" value="InterPro"/>
</dbReference>
<dbReference type="AlphaFoldDB" id="A0A1H3DAI3"/>
<proteinExistence type="inferred from homology"/>
<comment type="similarity">
    <text evidence="1">Belongs to the initiator RepB protein family.</text>
</comment>
<dbReference type="Gene3D" id="1.10.10.10">
    <property type="entry name" value="Winged helix-like DNA-binding domain superfamily/Winged helix DNA-binding domain"/>
    <property type="match status" value="1"/>
</dbReference>
<dbReference type="OrthoDB" id="9122127at2"/>
<dbReference type="InterPro" id="IPR000525">
    <property type="entry name" value="Initiator_Rep_WH1"/>
</dbReference>
<keyword evidence="5" id="KW-1185">Reference proteome</keyword>
<dbReference type="RefSeq" id="WP_093038322.1">
    <property type="nucleotide sequence ID" value="NZ_FNNZ01000044.1"/>
</dbReference>
<dbReference type="InterPro" id="IPR036390">
    <property type="entry name" value="WH_DNA-bd_sf"/>
</dbReference>
<feature type="region of interest" description="Disordered" evidence="2">
    <location>
        <begin position="343"/>
        <end position="370"/>
    </location>
</feature>
<dbReference type="GO" id="GO:0006270">
    <property type="term" value="P:DNA replication initiation"/>
    <property type="evidence" value="ECO:0007669"/>
    <property type="project" value="InterPro"/>
</dbReference>
<evidence type="ECO:0000259" key="3">
    <source>
        <dbReference type="Pfam" id="PF01051"/>
    </source>
</evidence>
<sequence>MPNENTEGQESVPNTLSELSENGEPILKKYVGAVHIGADLTLYQRRAFNVLLFWAMPHMLRTTRHEINVNDLAWGMGLDRATQRMSRLIENLEKMMAARVVWNLLDEKGDLEEWESTTLLPYVKFNRRTQIVTYEFTRAFQERVYSPTEFAEIALRMQRAFRSEHALALYENARRFLPQGETPWIPIETFRKLMGVDKKTYYDEFKYLNSRLIKPSIKQVNECSDIRVQMKTKRSNRAVIELKFLVEPNPQMTLFAETLSRQDVGLIMAEGQKRLILRLSGYRITGKRAAGLIDQYSEDDIIAALDAADAWMEAKEKRRESIANPAGVVYKAITEGWRMSIETSQADSDDVPDTTCSTRSERQESAERARERMASEFRRRWYADYVKGRSREELEALEQTFRESLQAQGDTQMILERMDKQGITGIVLGVFQHHLASLGIAPTKDEVERHLDNLKQGDGAA</sequence>
<feature type="domain" description="Initiator Rep protein WH1" evidence="3">
    <location>
        <begin position="34"/>
        <end position="172"/>
    </location>
</feature>
<evidence type="ECO:0000256" key="2">
    <source>
        <dbReference type="SAM" id="MobiDB-lite"/>
    </source>
</evidence>
<dbReference type="Pfam" id="PF21205">
    <property type="entry name" value="Rep3_C"/>
    <property type="match status" value="1"/>
</dbReference>
<name>A0A1H3DAI3_THIRO</name>
<dbReference type="Pfam" id="PF01051">
    <property type="entry name" value="Rep3_N"/>
    <property type="match status" value="1"/>
</dbReference>
<dbReference type="EMBL" id="FNNZ01000044">
    <property type="protein sequence ID" value="SDX62689.1"/>
    <property type="molecule type" value="Genomic_DNA"/>
</dbReference>
<protein>
    <submittedName>
        <fullName evidence="4">Initiator Replication protein</fullName>
    </submittedName>
</protein>
<dbReference type="SUPFAM" id="SSF46785">
    <property type="entry name" value="Winged helix' DNA-binding domain"/>
    <property type="match status" value="1"/>
</dbReference>
<organism evidence="4 5">
    <name type="scientific">Thiocapsa roseopersicina</name>
    <dbReference type="NCBI Taxonomy" id="1058"/>
    <lineage>
        <taxon>Bacteria</taxon>
        <taxon>Pseudomonadati</taxon>
        <taxon>Pseudomonadota</taxon>
        <taxon>Gammaproteobacteria</taxon>
        <taxon>Chromatiales</taxon>
        <taxon>Chromatiaceae</taxon>
        <taxon>Thiocapsa</taxon>
    </lineage>
</organism>
<dbReference type="InterPro" id="IPR036388">
    <property type="entry name" value="WH-like_DNA-bd_sf"/>
</dbReference>
<feature type="compositionally biased region" description="Basic and acidic residues" evidence="2">
    <location>
        <begin position="359"/>
        <end position="370"/>
    </location>
</feature>
<reference evidence="5" key="1">
    <citation type="submission" date="2016-10" db="EMBL/GenBank/DDBJ databases">
        <authorList>
            <person name="Varghese N."/>
            <person name="Submissions S."/>
        </authorList>
    </citation>
    <scope>NUCLEOTIDE SEQUENCE [LARGE SCALE GENOMIC DNA]</scope>
    <source>
        <strain evidence="5">DSM 217</strain>
    </source>
</reference>